<dbReference type="PANTHER" id="PTHR44591">
    <property type="entry name" value="STRESS RESPONSE REGULATOR PROTEIN 1"/>
    <property type="match status" value="1"/>
</dbReference>
<dbReference type="SMART" id="SM00448">
    <property type="entry name" value="REC"/>
    <property type="match status" value="1"/>
</dbReference>
<dbReference type="PATRIC" id="fig|1348334.3.peg.2212"/>
<dbReference type="Gene3D" id="3.40.50.2300">
    <property type="match status" value="1"/>
</dbReference>
<keyword evidence="1 3" id="KW-0597">Phosphoprotein</keyword>
<feature type="domain" description="Response regulatory" evidence="4">
    <location>
        <begin position="3"/>
        <end position="119"/>
    </location>
</feature>
<sequence>MTSILVIEDNPTEADLMIGCLRQSGFDVHNVSTAEAAKVLLEHKIFDAIVTDVVLPGQSGFGLCRELKNQNTTAHIPIVICSSKSAKIDKNWGLKQGASAYVTKPIDREELINTVRKVTLPSGKAGLA</sequence>
<proteinExistence type="predicted"/>
<dbReference type="PROSITE" id="PS50110">
    <property type="entry name" value="RESPONSE_REGULATORY"/>
    <property type="match status" value="1"/>
</dbReference>
<dbReference type="EMBL" id="AUZM01000018">
    <property type="protein sequence ID" value="ERT07721.1"/>
    <property type="molecule type" value="Genomic_DNA"/>
</dbReference>
<organism evidence="5 6">
    <name type="scientific">Lyngbya aestuarii BL J</name>
    <dbReference type="NCBI Taxonomy" id="1348334"/>
    <lineage>
        <taxon>Bacteria</taxon>
        <taxon>Bacillati</taxon>
        <taxon>Cyanobacteriota</taxon>
        <taxon>Cyanophyceae</taxon>
        <taxon>Oscillatoriophycideae</taxon>
        <taxon>Oscillatoriales</taxon>
        <taxon>Microcoleaceae</taxon>
        <taxon>Lyngbya</taxon>
    </lineage>
</organism>
<dbReference type="Proteomes" id="UP000017127">
    <property type="component" value="Unassembled WGS sequence"/>
</dbReference>
<name>U7QMT2_9CYAN</name>
<keyword evidence="2" id="KW-0902">Two-component regulatory system</keyword>
<dbReference type="SUPFAM" id="SSF52172">
    <property type="entry name" value="CheY-like"/>
    <property type="match status" value="1"/>
</dbReference>
<feature type="modified residue" description="4-aspartylphosphate" evidence="3">
    <location>
        <position position="52"/>
    </location>
</feature>
<comment type="caution">
    <text evidence="5">The sequence shown here is derived from an EMBL/GenBank/DDBJ whole genome shotgun (WGS) entry which is preliminary data.</text>
</comment>
<reference evidence="5 6" key="1">
    <citation type="journal article" date="2013" name="Front. Microbiol.">
        <title>Comparative genomic analyses of the cyanobacterium, Lyngbya aestuarii BL J, a powerful hydrogen producer.</title>
        <authorList>
            <person name="Kothari A."/>
            <person name="Vaughn M."/>
            <person name="Garcia-Pichel F."/>
        </authorList>
    </citation>
    <scope>NUCLEOTIDE SEQUENCE [LARGE SCALE GENOMIC DNA]</scope>
    <source>
        <strain evidence="5 6">BL J</strain>
    </source>
</reference>
<dbReference type="PANTHER" id="PTHR44591:SF14">
    <property type="entry name" value="PROTEIN PILG"/>
    <property type="match status" value="1"/>
</dbReference>
<evidence type="ECO:0000256" key="3">
    <source>
        <dbReference type="PROSITE-ProRule" id="PRU00169"/>
    </source>
</evidence>
<accession>U7QMT2</accession>
<evidence type="ECO:0000256" key="2">
    <source>
        <dbReference type="ARBA" id="ARBA00023012"/>
    </source>
</evidence>
<dbReference type="GO" id="GO:0000160">
    <property type="term" value="P:phosphorelay signal transduction system"/>
    <property type="evidence" value="ECO:0007669"/>
    <property type="project" value="UniProtKB-KW"/>
</dbReference>
<dbReference type="InterPro" id="IPR011006">
    <property type="entry name" value="CheY-like_superfamily"/>
</dbReference>
<dbReference type="Pfam" id="PF00072">
    <property type="entry name" value="Response_reg"/>
    <property type="match status" value="1"/>
</dbReference>
<dbReference type="InterPro" id="IPR050595">
    <property type="entry name" value="Bact_response_regulator"/>
</dbReference>
<dbReference type="RefSeq" id="WP_023066037.1">
    <property type="nucleotide sequence ID" value="NZ_AUZM01000018.1"/>
</dbReference>
<dbReference type="CDD" id="cd17574">
    <property type="entry name" value="REC_OmpR"/>
    <property type="match status" value="1"/>
</dbReference>
<protein>
    <submittedName>
        <fullName evidence="5">Response regulator</fullName>
    </submittedName>
</protein>
<dbReference type="InterPro" id="IPR001789">
    <property type="entry name" value="Sig_transdc_resp-reg_receiver"/>
</dbReference>
<dbReference type="AlphaFoldDB" id="U7QMT2"/>
<gene>
    <name evidence="5" type="ORF">M595_2278</name>
</gene>
<evidence type="ECO:0000313" key="6">
    <source>
        <dbReference type="Proteomes" id="UP000017127"/>
    </source>
</evidence>
<evidence type="ECO:0000313" key="5">
    <source>
        <dbReference type="EMBL" id="ERT07721.1"/>
    </source>
</evidence>
<evidence type="ECO:0000259" key="4">
    <source>
        <dbReference type="PROSITE" id="PS50110"/>
    </source>
</evidence>
<keyword evidence="6" id="KW-1185">Reference proteome</keyword>
<evidence type="ECO:0000256" key="1">
    <source>
        <dbReference type="ARBA" id="ARBA00022553"/>
    </source>
</evidence>
<dbReference type="OrthoDB" id="457440at2"/>